<feature type="transmembrane region" description="Helical" evidence="1">
    <location>
        <begin position="80"/>
        <end position="100"/>
    </location>
</feature>
<feature type="transmembrane region" description="Helical" evidence="1">
    <location>
        <begin position="54"/>
        <end position="73"/>
    </location>
</feature>
<evidence type="ECO:0000256" key="1">
    <source>
        <dbReference type="SAM" id="Phobius"/>
    </source>
</evidence>
<name>A0A1D2M807_ORCCI</name>
<keyword evidence="3" id="KW-1185">Reference proteome</keyword>
<feature type="transmembrane region" description="Helical" evidence="1">
    <location>
        <begin position="21"/>
        <end position="42"/>
    </location>
</feature>
<sequence>MAFWCIWYGTVCKGRSFPLRVYVMVGLFMDIAMILSWAVIAVDEEWPLSPSNAYGLHYILTFGVIRALVYWTICRFMREIFVCPFGSSVISTVNGAVVGIPDRSVNSADNLVFFGKGISGALSLLRNVFFLTHVAIVSALDLVNHVTQELPEFLFDVIFIGIFGSLPLFIPTENFLMRACRLVCSGLGVIAVLKKTGVKFWVIASSLLVLGTSGSCATLCPIPLLMTPRFLFSSFAACFLLPRGKGPRALLCTSGLRRAPVRDQD</sequence>
<proteinExistence type="predicted"/>
<keyword evidence="1" id="KW-0812">Transmembrane</keyword>
<protein>
    <recommendedName>
        <fullName evidence="4">Transmembrane protein</fullName>
    </recommendedName>
</protein>
<keyword evidence="1" id="KW-1133">Transmembrane helix</keyword>
<reference evidence="2 3" key="1">
    <citation type="journal article" date="2016" name="Genome Biol. Evol.">
        <title>Gene Family Evolution Reflects Adaptation to Soil Environmental Stressors in the Genome of the Collembolan Orchesella cincta.</title>
        <authorList>
            <person name="Faddeeva-Vakhrusheva A."/>
            <person name="Derks M.F."/>
            <person name="Anvar S.Y."/>
            <person name="Agamennone V."/>
            <person name="Suring W."/>
            <person name="Smit S."/>
            <person name="van Straalen N.M."/>
            <person name="Roelofs D."/>
        </authorList>
    </citation>
    <scope>NUCLEOTIDE SEQUENCE [LARGE SCALE GENOMIC DNA]</scope>
    <source>
        <tissue evidence="2">Mixed pool</tissue>
    </source>
</reference>
<dbReference type="AlphaFoldDB" id="A0A1D2M807"/>
<accession>A0A1D2M807</accession>
<dbReference type="Proteomes" id="UP000094527">
    <property type="component" value="Unassembled WGS sequence"/>
</dbReference>
<evidence type="ECO:0000313" key="2">
    <source>
        <dbReference type="EMBL" id="ODM89117.1"/>
    </source>
</evidence>
<feature type="non-terminal residue" evidence="2">
    <location>
        <position position="265"/>
    </location>
</feature>
<feature type="transmembrane region" description="Helical" evidence="1">
    <location>
        <begin position="120"/>
        <end position="141"/>
    </location>
</feature>
<evidence type="ECO:0000313" key="3">
    <source>
        <dbReference type="Proteomes" id="UP000094527"/>
    </source>
</evidence>
<keyword evidence="1" id="KW-0472">Membrane</keyword>
<feature type="transmembrane region" description="Helical" evidence="1">
    <location>
        <begin position="176"/>
        <end position="193"/>
    </location>
</feature>
<feature type="transmembrane region" description="Helical" evidence="1">
    <location>
        <begin position="200"/>
        <end position="224"/>
    </location>
</feature>
<gene>
    <name evidence="2" type="ORF">Ocin01_17569</name>
</gene>
<feature type="transmembrane region" description="Helical" evidence="1">
    <location>
        <begin position="153"/>
        <end position="170"/>
    </location>
</feature>
<organism evidence="2 3">
    <name type="scientific">Orchesella cincta</name>
    <name type="common">Springtail</name>
    <name type="synonym">Podura cincta</name>
    <dbReference type="NCBI Taxonomy" id="48709"/>
    <lineage>
        <taxon>Eukaryota</taxon>
        <taxon>Metazoa</taxon>
        <taxon>Ecdysozoa</taxon>
        <taxon>Arthropoda</taxon>
        <taxon>Hexapoda</taxon>
        <taxon>Collembola</taxon>
        <taxon>Entomobryomorpha</taxon>
        <taxon>Entomobryoidea</taxon>
        <taxon>Orchesellidae</taxon>
        <taxon>Orchesellinae</taxon>
        <taxon>Orchesella</taxon>
    </lineage>
</organism>
<comment type="caution">
    <text evidence="2">The sequence shown here is derived from an EMBL/GenBank/DDBJ whole genome shotgun (WGS) entry which is preliminary data.</text>
</comment>
<evidence type="ECO:0008006" key="4">
    <source>
        <dbReference type="Google" id="ProtNLM"/>
    </source>
</evidence>
<dbReference type="EMBL" id="LJIJ01002896">
    <property type="protein sequence ID" value="ODM89117.1"/>
    <property type="molecule type" value="Genomic_DNA"/>
</dbReference>